<dbReference type="InterPro" id="IPR001128">
    <property type="entry name" value="Cyt_P450"/>
</dbReference>
<evidence type="ECO:0008006" key="12">
    <source>
        <dbReference type="Google" id="ProtNLM"/>
    </source>
</evidence>
<evidence type="ECO:0000256" key="4">
    <source>
        <dbReference type="ARBA" id="ARBA00022617"/>
    </source>
</evidence>
<sequence length="548" mass="60985">MLTPLTPLLPSPSTAAYALLAVAGAALAAWAYLYLYTVYALPFRNLRGPVPASALFGSLITQQKAEPGTTYAAWAATHGPTLRFRSILGSWRIVSTDPAAVAWVLQHTGQFHRQTGFNRMLDRMMGRGVLMVEDAAHRRQRRVLAPAFSAANVQDMMPVMWDKSYEMIEKLEKAVREGEAEDKESGTRIDIHLYFMRTALDIIGLAGFNYDFGAGEGKDNVLSQSLSTLMNFIQKPNLVRVLQIFYPALLPIPTAYTRMLDSTRIIQDRVGREIVAARKAELSDVKVDKRADIGKDAISLLLKANMSPDLDDKQRLSDDEVLGQIGTLMVAGNETSAIALAWACMHLTQHPEVQERLRNELDAVPEDRPSMDELAALTYLDNVVHEVLRFDPPLPQVVRMCVQDTVVPLGVPVRGRDGQMMDKVVVSKGTEFVIPINEINRSTDVWGPDAGDFNPDRFDRGKPGVAVPSVWGNLVTFIAGPHNCMGYRFALAEIKVMLFVLLRNFTLEPLPSHPRIERRGMGFVQRPFVVGEEDKGIQLPVILRRREA</sequence>
<keyword evidence="9" id="KW-1133">Transmembrane helix</keyword>
<comment type="pathway">
    <text evidence="2">Secondary metabolite biosynthesis.</text>
</comment>
<evidence type="ECO:0000313" key="11">
    <source>
        <dbReference type="Proteomes" id="UP000473826"/>
    </source>
</evidence>
<dbReference type="EMBL" id="QKWK01000007">
    <property type="protein sequence ID" value="TXT08897.1"/>
    <property type="molecule type" value="Genomic_DNA"/>
</dbReference>
<dbReference type="GO" id="GO:0016705">
    <property type="term" value="F:oxidoreductase activity, acting on paired donors, with incorporation or reduction of molecular oxygen"/>
    <property type="evidence" value="ECO:0007669"/>
    <property type="project" value="InterPro"/>
</dbReference>
<protein>
    <recommendedName>
        <fullName evidence="12">Cytochrome P450</fullName>
    </recommendedName>
</protein>
<comment type="caution">
    <text evidence="10">The sequence shown here is derived from an EMBL/GenBank/DDBJ whole genome shotgun (WGS) entry which is preliminary data.</text>
</comment>
<dbReference type="Gene3D" id="1.10.630.10">
    <property type="entry name" value="Cytochrome P450"/>
    <property type="match status" value="1"/>
</dbReference>
<keyword evidence="9" id="KW-0472">Membrane</keyword>
<evidence type="ECO:0000256" key="7">
    <source>
        <dbReference type="ARBA" id="ARBA00023033"/>
    </source>
</evidence>
<keyword evidence="8" id="KW-0479">Metal-binding</keyword>
<evidence type="ECO:0000256" key="3">
    <source>
        <dbReference type="ARBA" id="ARBA00010617"/>
    </source>
</evidence>
<evidence type="ECO:0000313" key="10">
    <source>
        <dbReference type="EMBL" id="TXT08897.1"/>
    </source>
</evidence>
<gene>
    <name evidence="10" type="ORF">VHUM_03025</name>
</gene>
<dbReference type="SUPFAM" id="SSF48264">
    <property type="entry name" value="Cytochrome P450"/>
    <property type="match status" value="1"/>
</dbReference>
<dbReference type="AlphaFoldDB" id="A0A7D8V0I4"/>
<reference evidence="10 11" key="1">
    <citation type="journal article" date="2019" name="PLoS Genet.">
        <title>Convergent evolution of linked mating-type loci in basidiomycete fungi.</title>
        <authorList>
            <person name="Sun S."/>
            <person name="Coelho M.A."/>
            <person name="Heitman J."/>
            <person name="Nowrousian M."/>
        </authorList>
    </citation>
    <scope>NUCLEOTIDE SEQUENCE [LARGE SCALE GENOMIC DNA]</scope>
    <source>
        <strain evidence="10 11">CBS 4282</strain>
    </source>
</reference>
<dbReference type="PRINTS" id="PR00385">
    <property type="entry name" value="P450"/>
</dbReference>
<accession>A0A7D8V0I4</accession>
<comment type="similarity">
    <text evidence="3">Belongs to the cytochrome P450 family.</text>
</comment>
<dbReference type="InterPro" id="IPR050121">
    <property type="entry name" value="Cytochrome_P450_monoxygenase"/>
</dbReference>
<dbReference type="GO" id="GO:0004497">
    <property type="term" value="F:monooxygenase activity"/>
    <property type="evidence" value="ECO:0007669"/>
    <property type="project" value="UniProtKB-KW"/>
</dbReference>
<organism evidence="10 11">
    <name type="scientific">Vanrija humicola</name>
    <name type="common">Yeast</name>
    <name type="synonym">Cryptococcus humicola</name>
    <dbReference type="NCBI Taxonomy" id="5417"/>
    <lineage>
        <taxon>Eukaryota</taxon>
        <taxon>Fungi</taxon>
        <taxon>Dikarya</taxon>
        <taxon>Basidiomycota</taxon>
        <taxon>Agaricomycotina</taxon>
        <taxon>Tremellomycetes</taxon>
        <taxon>Trichosporonales</taxon>
        <taxon>Trichosporonaceae</taxon>
        <taxon>Vanrija</taxon>
    </lineage>
</organism>
<dbReference type="CDD" id="cd11069">
    <property type="entry name" value="CYP_FUM15-like"/>
    <property type="match status" value="1"/>
</dbReference>
<keyword evidence="4 8" id="KW-0349">Heme</keyword>
<evidence type="ECO:0000256" key="2">
    <source>
        <dbReference type="ARBA" id="ARBA00005179"/>
    </source>
</evidence>
<evidence type="ECO:0000256" key="5">
    <source>
        <dbReference type="ARBA" id="ARBA00023002"/>
    </source>
</evidence>
<evidence type="ECO:0000256" key="1">
    <source>
        <dbReference type="ARBA" id="ARBA00001971"/>
    </source>
</evidence>
<name>A0A7D8V0I4_VANHU</name>
<comment type="cofactor">
    <cofactor evidence="1 8">
        <name>heme</name>
        <dbReference type="ChEBI" id="CHEBI:30413"/>
    </cofactor>
</comment>
<dbReference type="InterPro" id="IPR036396">
    <property type="entry name" value="Cyt_P450_sf"/>
</dbReference>
<dbReference type="GO" id="GO:0020037">
    <property type="term" value="F:heme binding"/>
    <property type="evidence" value="ECO:0007669"/>
    <property type="project" value="InterPro"/>
</dbReference>
<dbReference type="PRINTS" id="PR00463">
    <property type="entry name" value="EP450I"/>
</dbReference>
<keyword evidence="5" id="KW-0560">Oxidoreductase</keyword>
<proteinExistence type="inferred from homology"/>
<keyword evidence="11" id="KW-1185">Reference proteome</keyword>
<dbReference type="OrthoDB" id="1470350at2759"/>
<dbReference type="Pfam" id="PF00067">
    <property type="entry name" value="p450"/>
    <property type="match status" value="1"/>
</dbReference>
<dbReference type="PANTHER" id="PTHR24305:SF166">
    <property type="entry name" value="CYTOCHROME P450 12A4, MITOCHONDRIAL-RELATED"/>
    <property type="match status" value="1"/>
</dbReference>
<keyword evidence="6 8" id="KW-0408">Iron</keyword>
<evidence type="ECO:0000256" key="6">
    <source>
        <dbReference type="ARBA" id="ARBA00023004"/>
    </source>
</evidence>
<dbReference type="PANTHER" id="PTHR24305">
    <property type="entry name" value="CYTOCHROME P450"/>
    <property type="match status" value="1"/>
</dbReference>
<feature type="binding site" description="axial binding residue" evidence="8">
    <location>
        <position position="484"/>
    </location>
    <ligand>
        <name>heme</name>
        <dbReference type="ChEBI" id="CHEBI:30413"/>
    </ligand>
    <ligandPart>
        <name>Fe</name>
        <dbReference type="ChEBI" id="CHEBI:18248"/>
    </ligandPart>
</feature>
<keyword evidence="7" id="KW-0503">Monooxygenase</keyword>
<evidence type="ECO:0000256" key="8">
    <source>
        <dbReference type="PIRSR" id="PIRSR602401-1"/>
    </source>
</evidence>
<feature type="transmembrane region" description="Helical" evidence="9">
    <location>
        <begin position="15"/>
        <end position="37"/>
    </location>
</feature>
<dbReference type="Proteomes" id="UP000473826">
    <property type="component" value="Unassembled WGS sequence"/>
</dbReference>
<dbReference type="InterPro" id="IPR002401">
    <property type="entry name" value="Cyt_P450_E_grp-I"/>
</dbReference>
<evidence type="ECO:0000256" key="9">
    <source>
        <dbReference type="SAM" id="Phobius"/>
    </source>
</evidence>
<dbReference type="GO" id="GO:0005506">
    <property type="term" value="F:iron ion binding"/>
    <property type="evidence" value="ECO:0007669"/>
    <property type="project" value="InterPro"/>
</dbReference>
<keyword evidence="9" id="KW-0812">Transmembrane</keyword>